<gene>
    <name evidence="3" type="ORF">HDA32_001900</name>
</gene>
<keyword evidence="4" id="KW-1185">Reference proteome</keyword>
<dbReference type="Proteomes" id="UP000589036">
    <property type="component" value="Unassembled WGS sequence"/>
</dbReference>
<dbReference type="AlphaFoldDB" id="A0A852TY54"/>
<comment type="caution">
    <text evidence="3">The sequence shown here is derived from an EMBL/GenBank/DDBJ whole genome shotgun (WGS) entry which is preliminary data.</text>
</comment>
<evidence type="ECO:0000256" key="1">
    <source>
        <dbReference type="SAM" id="MobiDB-lite"/>
    </source>
</evidence>
<feature type="transmembrane region" description="Helical" evidence="2">
    <location>
        <begin position="21"/>
        <end position="39"/>
    </location>
</feature>
<protein>
    <recommendedName>
        <fullName evidence="5">PH domain-containing protein</fullName>
    </recommendedName>
</protein>
<evidence type="ECO:0000313" key="4">
    <source>
        <dbReference type="Proteomes" id="UP000589036"/>
    </source>
</evidence>
<accession>A0A852TY54</accession>
<name>A0A852TY54_9ACTN</name>
<dbReference type="InterPro" id="IPR048136">
    <property type="entry name" value="STM3941-like"/>
</dbReference>
<sequence>MASPARSFTVRSRFRFTWEGVWLAAGCLVFVAAGVAMVLEGSRGTVVLGTLAIVLFGGGGLLASSSSLSRRPVLEMDDEGVCVAVPWPRNRIEDHRLPWDRIAGITAYTQKIPYQGGTAQHHYLAFVPQREHPSPSADGEVPSIEPPWELRYSLHIRSSWNHDVAEIVEEARRRRPDLHFTDRRAPGARIPDDRASGRWES</sequence>
<feature type="region of interest" description="Disordered" evidence="1">
    <location>
        <begin position="175"/>
        <end position="201"/>
    </location>
</feature>
<dbReference type="NCBIfam" id="NF041635">
    <property type="entry name" value="STM3941_fam"/>
    <property type="match status" value="1"/>
</dbReference>
<keyword evidence="2" id="KW-1133">Transmembrane helix</keyword>
<proteinExistence type="predicted"/>
<evidence type="ECO:0008006" key="5">
    <source>
        <dbReference type="Google" id="ProtNLM"/>
    </source>
</evidence>
<evidence type="ECO:0000256" key="2">
    <source>
        <dbReference type="SAM" id="Phobius"/>
    </source>
</evidence>
<evidence type="ECO:0000313" key="3">
    <source>
        <dbReference type="EMBL" id="NYE46780.1"/>
    </source>
</evidence>
<keyword evidence="2" id="KW-0812">Transmembrane</keyword>
<organism evidence="3 4">
    <name type="scientific">Spinactinospora alkalitolerans</name>
    <dbReference type="NCBI Taxonomy" id="687207"/>
    <lineage>
        <taxon>Bacteria</taxon>
        <taxon>Bacillati</taxon>
        <taxon>Actinomycetota</taxon>
        <taxon>Actinomycetes</taxon>
        <taxon>Streptosporangiales</taxon>
        <taxon>Nocardiopsidaceae</taxon>
        <taxon>Spinactinospora</taxon>
    </lineage>
</organism>
<reference evidence="3 4" key="1">
    <citation type="submission" date="2020-07" db="EMBL/GenBank/DDBJ databases">
        <title>Sequencing the genomes of 1000 actinobacteria strains.</title>
        <authorList>
            <person name="Klenk H.-P."/>
        </authorList>
    </citation>
    <scope>NUCLEOTIDE SEQUENCE [LARGE SCALE GENOMIC DNA]</scope>
    <source>
        <strain evidence="3 4">CXB654</strain>
    </source>
</reference>
<dbReference type="EMBL" id="JACCCC010000001">
    <property type="protein sequence ID" value="NYE46780.1"/>
    <property type="molecule type" value="Genomic_DNA"/>
</dbReference>
<feature type="transmembrane region" description="Helical" evidence="2">
    <location>
        <begin position="45"/>
        <end position="63"/>
    </location>
</feature>
<dbReference type="RefSeq" id="WP_179642831.1">
    <property type="nucleotide sequence ID" value="NZ_BAAAYY010000033.1"/>
</dbReference>
<keyword evidence="2" id="KW-0472">Membrane</keyword>